<keyword evidence="5" id="KW-1185">Reference proteome</keyword>
<dbReference type="InterPro" id="IPR027275">
    <property type="entry name" value="PRC-brl_dom"/>
</dbReference>
<evidence type="ECO:0000256" key="1">
    <source>
        <dbReference type="SAM" id="MobiDB-lite"/>
    </source>
</evidence>
<dbReference type="InterPro" id="IPR011033">
    <property type="entry name" value="PRC_barrel-like_sf"/>
</dbReference>
<evidence type="ECO:0000313" key="4">
    <source>
        <dbReference type="EMBL" id="SPC21911.1"/>
    </source>
</evidence>
<dbReference type="AlphaFoldDB" id="A0A375GM51"/>
<protein>
    <submittedName>
        <fullName evidence="3">PRC-barrel domain-containing protein</fullName>
    </submittedName>
</protein>
<gene>
    <name evidence="4" type="ORF">CO2235_MP60169</name>
    <name evidence="3" type="ORF">JTE92_09800</name>
</gene>
<evidence type="ECO:0000313" key="5">
    <source>
        <dbReference type="Proteomes" id="UP000623307"/>
    </source>
</evidence>
<sequence length="143" mass="15482">MQSQPHIPAGAEIIGSGIGDGPGPQVMAASSLDGTTAYSSDGQDVGKISEIMLDVPHGRIAYAVLTTGGFLGIGNRLHAIPWSALMMDTDEKCFRIAMTAERIKTAPGFDKDNWPSMADPQWGVSVHEYYGREPYWGNRQETR</sequence>
<dbReference type="EMBL" id="OGUS01000141">
    <property type="protein sequence ID" value="SPC21911.1"/>
    <property type="molecule type" value="Genomic_DNA"/>
</dbReference>
<dbReference type="RefSeq" id="WP_063239659.1">
    <property type="nucleotide sequence ID" value="NZ_CP069809.1"/>
</dbReference>
<dbReference type="EMBL" id="CP069811">
    <property type="protein sequence ID" value="QRQ90929.1"/>
    <property type="molecule type" value="Genomic_DNA"/>
</dbReference>
<dbReference type="Pfam" id="PF05239">
    <property type="entry name" value="PRC"/>
    <property type="match status" value="1"/>
</dbReference>
<dbReference type="PANTHER" id="PTHR36505:SF1">
    <property type="entry name" value="BLR1072 PROTEIN"/>
    <property type="match status" value="1"/>
</dbReference>
<reference evidence="3 5" key="2">
    <citation type="submission" date="2021-02" db="EMBL/GenBank/DDBJ databases">
        <title>Complete Genome Sequence of Cupriavidus oxalaticus Strain Ox1, a Soil Oxalate-Degrading Species.</title>
        <authorList>
            <person name="Palmieri F."/>
            <person name="Udriet P."/>
            <person name="Deuasquier M."/>
            <person name="Beaudoing E."/>
            <person name="Johnson S.L."/>
            <person name="Davenport K.W."/>
            <person name="Chain P.S."/>
            <person name="Bindschedler S."/>
            <person name="Junier P."/>
        </authorList>
    </citation>
    <scope>NUCLEOTIDE SEQUENCE [LARGE SCALE GENOMIC DNA]</scope>
    <source>
        <strain evidence="3 5">Ox1</strain>
    </source>
</reference>
<dbReference type="Proteomes" id="UP000256862">
    <property type="component" value="Plasmid CO2235_mp"/>
</dbReference>
<dbReference type="Gene3D" id="2.30.30.240">
    <property type="entry name" value="PRC-barrel domain"/>
    <property type="match status" value="1"/>
</dbReference>
<feature type="domain" description="PRC-barrel" evidence="2">
    <location>
        <begin position="26"/>
        <end position="92"/>
    </location>
</feature>
<organism evidence="4">
    <name type="scientific">Cupriavidus oxalaticus</name>
    <dbReference type="NCBI Taxonomy" id="96344"/>
    <lineage>
        <taxon>Bacteria</taxon>
        <taxon>Pseudomonadati</taxon>
        <taxon>Pseudomonadota</taxon>
        <taxon>Betaproteobacteria</taxon>
        <taxon>Burkholderiales</taxon>
        <taxon>Burkholderiaceae</taxon>
        <taxon>Cupriavidus</taxon>
    </lineage>
</organism>
<evidence type="ECO:0000313" key="3">
    <source>
        <dbReference type="EMBL" id="QRQ90929.1"/>
    </source>
</evidence>
<dbReference type="SUPFAM" id="SSF50346">
    <property type="entry name" value="PRC-barrel domain"/>
    <property type="match status" value="1"/>
</dbReference>
<proteinExistence type="predicted"/>
<dbReference type="OrthoDB" id="286778at2"/>
<evidence type="ECO:0000259" key="2">
    <source>
        <dbReference type="Pfam" id="PF05239"/>
    </source>
</evidence>
<feature type="region of interest" description="Disordered" evidence="1">
    <location>
        <begin position="1"/>
        <end position="20"/>
    </location>
</feature>
<reference evidence="4" key="1">
    <citation type="submission" date="2018-01" db="EMBL/GenBank/DDBJ databases">
        <authorList>
            <person name="Clerissi C."/>
        </authorList>
    </citation>
    <scope>NUCLEOTIDE SEQUENCE</scope>
    <source>
        <strain evidence="4">Cupriavidus oxalaticus LMG 2235</strain>
    </source>
</reference>
<dbReference type="GeneID" id="303489818"/>
<dbReference type="Proteomes" id="UP000623307">
    <property type="component" value="Chromosome 1"/>
</dbReference>
<dbReference type="PANTHER" id="PTHR36505">
    <property type="entry name" value="BLR1072 PROTEIN"/>
    <property type="match status" value="1"/>
</dbReference>
<name>A0A375GM51_9BURK</name>
<accession>A0A375GM51</accession>